<evidence type="ECO:0000259" key="3">
    <source>
        <dbReference type="PROSITE" id="PS51194"/>
    </source>
</evidence>
<accession>A0A086BPB9</accession>
<gene>
    <name evidence="4" type="ORF">BBOMB_1185</name>
</gene>
<dbReference type="GO" id="GO:0004386">
    <property type="term" value="F:helicase activity"/>
    <property type="evidence" value="ECO:0007669"/>
    <property type="project" value="UniProtKB-KW"/>
</dbReference>
<dbReference type="OrthoDB" id="9776021at2"/>
<dbReference type="GO" id="GO:0005829">
    <property type="term" value="C:cytosol"/>
    <property type="evidence" value="ECO:0007669"/>
    <property type="project" value="TreeGrafter"/>
</dbReference>
<dbReference type="PROSITE" id="PS51194">
    <property type="entry name" value="HELICASE_CTER"/>
    <property type="match status" value="1"/>
</dbReference>
<organism evidence="4 5">
    <name type="scientific">Bifidobacterium bombi DSM 19703</name>
    <dbReference type="NCBI Taxonomy" id="1341695"/>
    <lineage>
        <taxon>Bacteria</taxon>
        <taxon>Bacillati</taxon>
        <taxon>Actinomycetota</taxon>
        <taxon>Actinomycetes</taxon>
        <taxon>Bifidobacteriales</taxon>
        <taxon>Bifidobacteriaceae</taxon>
        <taxon>Bifidobacterium</taxon>
    </lineage>
</organism>
<comment type="caution">
    <text evidence="4">The sequence shown here is derived from an EMBL/GenBank/DDBJ whole genome shotgun (WGS) entry which is preliminary data.</text>
</comment>
<dbReference type="RefSeq" id="WP_081867321.1">
    <property type="nucleotide sequence ID" value="NZ_ATLK01000001.1"/>
</dbReference>
<dbReference type="SUPFAM" id="SSF56024">
    <property type="entry name" value="Phospholipase D/nuclease"/>
    <property type="match status" value="1"/>
</dbReference>
<dbReference type="InterPro" id="IPR014001">
    <property type="entry name" value="Helicase_ATP-bd"/>
</dbReference>
<evidence type="ECO:0000256" key="1">
    <source>
        <dbReference type="SAM" id="MobiDB-lite"/>
    </source>
</evidence>
<dbReference type="InterPro" id="IPR001650">
    <property type="entry name" value="Helicase_C-like"/>
</dbReference>
<dbReference type="InterPro" id="IPR006935">
    <property type="entry name" value="Helicase/UvrB_N"/>
</dbReference>
<name>A0A086BPB9_9BIFI</name>
<dbReference type="STRING" id="1341695.BBOMB_1185"/>
<dbReference type="SMART" id="SM00490">
    <property type="entry name" value="HELICc"/>
    <property type="match status" value="1"/>
</dbReference>
<sequence length="1148" mass="129069">MSKNTPDAIDTHEVNDTAGSINRPLDDSLLEAVTAGFINRNPEADTSLTPELIANRDGLTMESALQDELHHCDDFDMSVAFVSAEALKSLFQDFLDFNEHQSRSKQYIAASNGAELQDNQSHPALLKKPNTTPPLSGRIVTSTYNYFNSPDTFRMLLKIQNQAHIEVRVWKGPDDRGNINTIESYPYHPKGYIFRKNEGSQELNNAYIGSSNLTQRALNLNKEWNLKVSALRSSDLIRQIGIEIDEQCQESDLLTDAWIKEYEEEFKQHQITNTSSSQQTDKNTNIKPNAMQAEALMNLADLRRNGESRALIISATGTGKTYLSAFDVKQVHPQRMLYVAQQQQILDKSAQSYSRVLGKSGNTFIMLSGDHKIDKSTVNNLMQKSKTTSADGTTCVFSTIQTLSRPDVLSQFKPDDFDYILIDEAHHSAASSYERITNYLKPDFLLGMTATPERTDDADIFSIFGNNIACEIRLQKALDEDMLCPFHYYGVHEYLKEIPDDEPIPSSAVPNFENVDLTEGKQSDRTNLERALADPNRVKYIADMLQRYGDPSAPVCGLVFCSRQQEAIDLSAAFNEHINEQAERNYRTVAVTSGSRGMTRDEAVTKLESGELDYIFTVDLFNEGVDIPKLNQIVMLRPTQSSIIFTQQLGRGLRKAPGKQSVTVIDFIGNYIKNNYLIPIALYGNTGDRDVARKNLQRQTIGLSSISFDHIARDQVLKSLDTVDLSDMKLLGIQYRQLRDELNRIPMLTDFAKTDNSLVYTLASKKDSYLDFVRSREASLSNGKHSSTAFIKQLEATNDTEDGALKMLTVTQLRGLRPHELEALAKLCDISFPNPSDTALRHDISKPLQPQENTTISVAELQLLIQHDFPYADASLDQCQSALNVLSYSYFTNPSRKRFGEAPIIERVPASMPTNSNVSDVMETNTGEYKLTDWFYNALLQNHTFATFLADTVQAGLSNCKTLYANLEPHAPNLRETRGFIYGEKYSLADVMRLCGWHNEQVAQNVGGYKFDTETNSMPIFIKYEASQYGDRFLSTSDIRWFSKNQRSLTSSEFQWLLSGTADTNQSDWQSTHFVPVFICRKQDADSSKKAPSYYFVGTVAKVTDMCESNNPPADENGKSSKVVISRLHLSHPVDPQLFKHLTGRPAL</sequence>
<feature type="domain" description="Helicase C-terminal" evidence="3">
    <location>
        <begin position="543"/>
        <end position="731"/>
    </location>
</feature>
<evidence type="ECO:0000313" key="4">
    <source>
        <dbReference type="EMBL" id="KFF31783.1"/>
    </source>
</evidence>
<keyword evidence="5" id="KW-1185">Reference proteome</keyword>
<dbReference type="Pfam" id="PF11907">
    <property type="entry name" value="DUF3427"/>
    <property type="match status" value="1"/>
</dbReference>
<dbReference type="Pfam" id="PF04851">
    <property type="entry name" value="ResIII"/>
    <property type="match status" value="1"/>
</dbReference>
<dbReference type="InterPro" id="IPR021835">
    <property type="entry name" value="DUF3427"/>
</dbReference>
<feature type="region of interest" description="Disordered" evidence="1">
    <location>
        <begin position="1"/>
        <end position="20"/>
    </location>
</feature>
<dbReference type="PROSITE" id="PS51192">
    <property type="entry name" value="HELICASE_ATP_BIND_1"/>
    <property type="match status" value="1"/>
</dbReference>
<dbReference type="InterPro" id="IPR050742">
    <property type="entry name" value="Helicase_Restrict-Modif_Enz"/>
</dbReference>
<dbReference type="InterPro" id="IPR027417">
    <property type="entry name" value="P-loop_NTPase"/>
</dbReference>
<keyword evidence="4" id="KW-0378">Hydrolase</keyword>
<evidence type="ECO:0000259" key="2">
    <source>
        <dbReference type="PROSITE" id="PS51192"/>
    </source>
</evidence>
<keyword evidence="4" id="KW-0067">ATP-binding</keyword>
<dbReference type="SMART" id="SM00487">
    <property type="entry name" value="DEXDc"/>
    <property type="match status" value="1"/>
</dbReference>
<dbReference type="eggNOG" id="COG3886">
    <property type="taxonomic scope" value="Bacteria"/>
</dbReference>
<dbReference type="GO" id="GO:0003677">
    <property type="term" value="F:DNA binding"/>
    <property type="evidence" value="ECO:0007669"/>
    <property type="project" value="InterPro"/>
</dbReference>
<dbReference type="PANTHER" id="PTHR47396:SF1">
    <property type="entry name" value="ATP-DEPENDENT HELICASE IRC3-RELATED"/>
    <property type="match status" value="1"/>
</dbReference>
<dbReference type="Gene3D" id="3.30.870.10">
    <property type="entry name" value="Endonuclease Chain A"/>
    <property type="match status" value="1"/>
</dbReference>
<dbReference type="CDD" id="cd18032">
    <property type="entry name" value="DEXHc_RE_I_III_res"/>
    <property type="match status" value="1"/>
</dbReference>
<dbReference type="EC" id="3.1.21.3" evidence="4"/>
<dbReference type="GO" id="GO:0009035">
    <property type="term" value="F:type I site-specific deoxyribonuclease activity"/>
    <property type="evidence" value="ECO:0007669"/>
    <property type="project" value="UniProtKB-EC"/>
</dbReference>
<evidence type="ECO:0000313" key="5">
    <source>
        <dbReference type="Proteomes" id="UP000028730"/>
    </source>
</evidence>
<dbReference type="GO" id="GO:0005524">
    <property type="term" value="F:ATP binding"/>
    <property type="evidence" value="ECO:0007669"/>
    <property type="project" value="InterPro"/>
</dbReference>
<protein>
    <submittedName>
        <fullName evidence="4">Restriction/helicase domain protein</fullName>
        <ecNumber evidence="4">3.1.21.3</ecNumber>
    </submittedName>
</protein>
<dbReference type="AlphaFoldDB" id="A0A086BPB9"/>
<dbReference type="eggNOG" id="COG1061">
    <property type="taxonomic scope" value="Bacteria"/>
</dbReference>
<dbReference type="Gene3D" id="3.40.50.300">
    <property type="entry name" value="P-loop containing nucleotide triphosphate hydrolases"/>
    <property type="match status" value="2"/>
</dbReference>
<proteinExistence type="predicted"/>
<feature type="domain" description="Helicase ATP-binding" evidence="2">
    <location>
        <begin position="301"/>
        <end position="470"/>
    </location>
</feature>
<dbReference type="PANTHER" id="PTHR47396">
    <property type="entry name" value="TYPE I RESTRICTION ENZYME ECOKI R PROTEIN"/>
    <property type="match status" value="1"/>
</dbReference>
<dbReference type="Proteomes" id="UP000028730">
    <property type="component" value="Unassembled WGS sequence"/>
</dbReference>
<dbReference type="CDD" id="cd18799">
    <property type="entry name" value="SF2_C_EcoAI-like"/>
    <property type="match status" value="1"/>
</dbReference>
<dbReference type="Pfam" id="PF26350">
    <property type="entry name" value="DUF8090"/>
    <property type="match status" value="2"/>
</dbReference>
<keyword evidence="4" id="KW-0547">Nucleotide-binding</keyword>
<keyword evidence="4" id="KW-0347">Helicase</keyword>
<dbReference type="Pfam" id="PF00271">
    <property type="entry name" value="Helicase_C"/>
    <property type="match status" value="1"/>
</dbReference>
<dbReference type="SUPFAM" id="SSF52540">
    <property type="entry name" value="P-loop containing nucleoside triphosphate hydrolases"/>
    <property type="match status" value="2"/>
</dbReference>
<dbReference type="InterPro" id="IPR058403">
    <property type="entry name" value="DUF8090"/>
</dbReference>
<dbReference type="EMBL" id="ATLK01000001">
    <property type="protein sequence ID" value="KFF31783.1"/>
    <property type="molecule type" value="Genomic_DNA"/>
</dbReference>
<reference evidence="4 5" key="1">
    <citation type="journal article" date="2014" name="Appl. Environ. Microbiol.">
        <title>Genomic encyclopedia of type strains of the genus Bifidobacterium.</title>
        <authorList>
            <person name="Milani C."/>
            <person name="Lugli G.A."/>
            <person name="Duranti S."/>
            <person name="Turroni F."/>
            <person name="Bottacini F."/>
            <person name="Mangifesta M."/>
            <person name="Sanchez B."/>
            <person name="Viappiani A."/>
            <person name="Mancabelli L."/>
            <person name="Taminiau B."/>
            <person name="Delcenserie V."/>
            <person name="Barrangou R."/>
            <person name="Margolles A."/>
            <person name="van Sinderen D."/>
            <person name="Ventura M."/>
        </authorList>
    </citation>
    <scope>NUCLEOTIDE SEQUENCE [LARGE SCALE GENOMIC DNA]</scope>
    <source>
        <strain evidence="4 5">DSM 19703</strain>
    </source>
</reference>